<evidence type="ECO:0000313" key="1">
    <source>
        <dbReference type="EMBL" id="MDC8770382.1"/>
    </source>
</evidence>
<dbReference type="Proteomes" id="UP001221189">
    <property type="component" value="Unassembled WGS sequence"/>
</dbReference>
<proteinExistence type="predicted"/>
<evidence type="ECO:0000313" key="2">
    <source>
        <dbReference type="Proteomes" id="UP001221189"/>
    </source>
</evidence>
<gene>
    <name evidence="1" type="ORF">PRZ03_02275</name>
</gene>
<comment type="caution">
    <text evidence="1">The sequence shown here is derived from an EMBL/GenBank/DDBJ whole genome shotgun (WGS) entry which is preliminary data.</text>
</comment>
<organism evidence="1 2">
    <name type="scientific">Roseateles albus</name>
    <dbReference type="NCBI Taxonomy" id="2987525"/>
    <lineage>
        <taxon>Bacteria</taxon>
        <taxon>Pseudomonadati</taxon>
        <taxon>Pseudomonadota</taxon>
        <taxon>Betaproteobacteria</taxon>
        <taxon>Burkholderiales</taxon>
        <taxon>Sphaerotilaceae</taxon>
        <taxon>Roseateles</taxon>
    </lineage>
</organism>
<dbReference type="EMBL" id="JAQQXT010000001">
    <property type="protein sequence ID" value="MDC8770382.1"/>
    <property type="molecule type" value="Genomic_DNA"/>
</dbReference>
<accession>A0ABT5K8V9</accession>
<name>A0ABT5K8V9_9BURK</name>
<dbReference type="RefSeq" id="WP_263534130.1">
    <property type="nucleotide sequence ID" value="NZ_JAQQXT010000001.1"/>
</dbReference>
<protein>
    <submittedName>
        <fullName evidence="1">DUF1513 domain-containing protein</fullName>
    </submittedName>
</protein>
<reference evidence="1 2" key="1">
    <citation type="submission" date="2022-10" db="EMBL/GenBank/DDBJ databases">
        <title>Paucibacter sp. hw1 Genome sequencing.</title>
        <authorList>
            <person name="Park S."/>
        </authorList>
    </citation>
    <scope>NUCLEOTIDE SEQUENCE [LARGE SCALE GENOMIC DNA]</scope>
    <source>
        <strain evidence="2">hw1</strain>
    </source>
</reference>
<sequence length="56" mass="5964">MNEDPRCCGSGTCIIDPAGRCWCGQQWDGQKMSAVPAVQPDRAEPMALASAKEQAP</sequence>
<keyword evidence="2" id="KW-1185">Reference proteome</keyword>